<dbReference type="EMBL" id="JAPWIE010000008">
    <property type="protein sequence ID" value="MCZ4552985.1"/>
    <property type="molecule type" value="Genomic_DNA"/>
</dbReference>
<protein>
    <submittedName>
        <fullName evidence="1">DUF6325 family protein</fullName>
    </submittedName>
</protein>
<reference evidence="1" key="1">
    <citation type="submission" date="2022-12" db="EMBL/GenBank/DDBJ databases">
        <authorList>
            <person name="Krivoruchko A.V."/>
            <person name="Elkin A."/>
        </authorList>
    </citation>
    <scope>NUCLEOTIDE SEQUENCE</scope>
    <source>
        <strain evidence="1">IEGM 1388</strain>
    </source>
</reference>
<dbReference type="Proteomes" id="UP001067235">
    <property type="component" value="Unassembled WGS sequence"/>
</dbReference>
<dbReference type="InterPro" id="IPR046288">
    <property type="entry name" value="DUF6325"/>
</dbReference>
<comment type="caution">
    <text evidence="1">The sequence shown here is derived from an EMBL/GenBank/DDBJ whole genome shotgun (WGS) entry which is preliminary data.</text>
</comment>
<accession>A0ABT4N1Z7</accession>
<dbReference type="Pfam" id="PF19850">
    <property type="entry name" value="DUF6325"/>
    <property type="match status" value="1"/>
</dbReference>
<organism evidence="1 2">
    <name type="scientific">Gordonia rubripertincta</name>
    <name type="common">Rhodococcus corallinus</name>
    <dbReference type="NCBI Taxonomy" id="36822"/>
    <lineage>
        <taxon>Bacteria</taxon>
        <taxon>Bacillati</taxon>
        <taxon>Actinomycetota</taxon>
        <taxon>Actinomycetes</taxon>
        <taxon>Mycobacteriales</taxon>
        <taxon>Gordoniaceae</taxon>
        <taxon>Gordonia</taxon>
    </lineage>
</organism>
<gene>
    <name evidence="1" type="ORF">O4213_23550</name>
</gene>
<evidence type="ECO:0000313" key="2">
    <source>
        <dbReference type="Proteomes" id="UP001067235"/>
    </source>
</evidence>
<keyword evidence="2" id="KW-1185">Reference proteome</keyword>
<name>A0ABT4N1Z7_GORRU</name>
<evidence type="ECO:0000313" key="1">
    <source>
        <dbReference type="EMBL" id="MCZ4552985.1"/>
    </source>
</evidence>
<sequence length="147" mass="15545">MIDYSDLGPVDYVVVEFVDGEHHVPAAMTRSLLDLVDRGIIRVLDLLIVEKSDAGDIAVTEIEDLGKASELRSLTGTLAEILAADDIDNLARAIRSGATAAVIVWENIGVAPISASARQVSAQIVAQGRIPSRAILATLEADNPMAD</sequence>
<dbReference type="RefSeq" id="WP_301573602.1">
    <property type="nucleotide sequence ID" value="NZ_JAPWIE010000008.1"/>
</dbReference>
<proteinExistence type="predicted"/>